<accession>A0A4U1JA89</accession>
<dbReference type="SUPFAM" id="SSF56059">
    <property type="entry name" value="Glutathione synthetase ATP-binding domain-like"/>
    <property type="match status" value="1"/>
</dbReference>
<evidence type="ECO:0000313" key="2">
    <source>
        <dbReference type="Proteomes" id="UP000309215"/>
    </source>
</evidence>
<dbReference type="Proteomes" id="UP000309215">
    <property type="component" value="Unassembled WGS sequence"/>
</dbReference>
<organism evidence="1 2">
    <name type="scientific">Polyangium fumosum</name>
    <dbReference type="NCBI Taxonomy" id="889272"/>
    <lineage>
        <taxon>Bacteria</taxon>
        <taxon>Pseudomonadati</taxon>
        <taxon>Myxococcota</taxon>
        <taxon>Polyangia</taxon>
        <taxon>Polyangiales</taxon>
        <taxon>Polyangiaceae</taxon>
        <taxon>Polyangium</taxon>
    </lineage>
</organism>
<dbReference type="AlphaFoldDB" id="A0A4U1JA89"/>
<dbReference type="OrthoDB" id="1321569at2"/>
<gene>
    <name evidence="1" type="ORF">E8A74_20035</name>
</gene>
<protein>
    <recommendedName>
        <fullName evidence="3">ATP-grasp domain-containing protein</fullName>
    </recommendedName>
</protein>
<proteinExistence type="predicted"/>
<evidence type="ECO:0008006" key="3">
    <source>
        <dbReference type="Google" id="ProtNLM"/>
    </source>
</evidence>
<keyword evidence="2" id="KW-1185">Reference proteome</keyword>
<reference evidence="1 2" key="1">
    <citation type="submission" date="2019-04" db="EMBL/GenBank/DDBJ databases">
        <authorList>
            <person name="Li Y."/>
            <person name="Wang J."/>
        </authorList>
    </citation>
    <scope>NUCLEOTIDE SEQUENCE [LARGE SCALE GENOMIC DNA]</scope>
    <source>
        <strain evidence="1 2">DSM 14668</strain>
    </source>
</reference>
<sequence>MQPRFLFLTGEPAATLPLLKERPAWAPVLSAITFDVIAGRLHRRRSATDDFRGVIYFADVRDKDVEQHNLRILAENNIPCWPDPAALQDASQRHAALARCVAAGLVDHPVVQSRFTREPLLPFPYVLKIGEEHRGEGKHLIRSARDIPPWDGIATAEPFFDGESVRVLLLGDHAFGVRIQNESTWIKNAPGASFEAWAPDEAIVAHARRAARLFGLTVAGVDYVLDRGGPHFIELNPFPRVGLSSESATLAREIFRNAMDAVEAAARAAGRIG</sequence>
<dbReference type="EMBL" id="SSMQ01000020">
    <property type="protein sequence ID" value="TKD06221.1"/>
    <property type="molecule type" value="Genomic_DNA"/>
</dbReference>
<dbReference type="RefSeq" id="WP_136930649.1">
    <property type="nucleotide sequence ID" value="NZ_SSMQ01000020.1"/>
</dbReference>
<comment type="caution">
    <text evidence="1">The sequence shown here is derived from an EMBL/GenBank/DDBJ whole genome shotgun (WGS) entry which is preliminary data.</text>
</comment>
<evidence type="ECO:0000313" key="1">
    <source>
        <dbReference type="EMBL" id="TKD06221.1"/>
    </source>
</evidence>
<name>A0A4U1JA89_9BACT</name>
<dbReference type="Gene3D" id="3.30.470.20">
    <property type="entry name" value="ATP-grasp fold, B domain"/>
    <property type="match status" value="1"/>
</dbReference>